<reference evidence="9" key="3">
    <citation type="submission" date="2023-05" db="EMBL/GenBank/DDBJ databases">
        <authorList>
            <person name="Smith C.H."/>
        </authorList>
    </citation>
    <scope>NUCLEOTIDE SEQUENCE</scope>
    <source>
        <strain evidence="9">CHS0354</strain>
        <tissue evidence="9">Mantle</tissue>
    </source>
</reference>
<comment type="subcellular location">
    <subcellularLocation>
        <location evidence="1">Mitochondrion</location>
    </subcellularLocation>
</comment>
<comment type="similarity">
    <text evidence="5">Belongs to the mitochondrion-specific ribosomal protein mL39 family.</text>
</comment>
<dbReference type="GO" id="GO:0003723">
    <property type="term" value="F:RNA binding"/>
    <property type="evidence" value="ECO:0007669"/>
    <property type="project" value="TreeGrafter"/>
</dbReference>
<dbReference type="Proteomes" id="UP001195483">
    <property type="component" value="Unassembled WGS sequence"/>
</dbReference>
<dbReference type="GO" id="GO:0005739">
    <property type="term" value="C:mitochondrion"/>
    <property type="evidence" value="ECO:0007669"/>
    <property type="project" value="UniProtKB-SubCell"/>
</dbReference>
<dbReference type="CDD" id="cd01667">
    <property type="entry name" value="TGS_ThrRS"/>
    <property type="match status" value="1"/>
</dbReference>
<organism evidence="9 10">
    <name type="scientific">Potamilus streckersoni</name>
    <dbReference type="NCBI Taxonomy" id="2493646"/>
    <lineage>
        <taxon>Eukaryota</taxon>
        <taxon>Metazoa</taxon>
        <taxon>Spiralia</taxon>
        <taxon>Lophotrochozoa</taxon>
        <taxon>Mollusca</taxon>
        <taxon>Bivalvia</taxon>
        <taxon>Autobranchia</taxon>
        <taxon>Heteroconchia</taxon>
        <taxon>Palaeoheterodonta</taxon>
        <taxon>Unionida</taxon>
        <taxon>Unionoidea</taxon>
        <taxon>Unionidae</taxon>
        <taxon>Ambleminae</taxon>
        <taxon>Lampsilini</taxon>
        <taxon>Potamilus</taxon>
    </lineage>
</organism>
<dbReference type="Gene3D" id="3.30.980.10">
    <property type="entry name" value="Threonyl-trna Synthetase, Chain A, domain 2"/>
    <property type="match status" value="1"/>
</dbReference>
<evidence type="ECO:0000256" key="1">
    <source>
        <dbReference type="ARBA" id="ARBA00004173"/>
    </source>
</evidence>
<evidence type="ECO:0000256" key="2">
    <source>
        <dbReference type="ARBA" id="ARBA00022980"/>
    </source>
</evidence>
<gene>
    <name evidence="9" type="ORF">CHS0354_021172</name>
</gene>
<dbReference type="InterPro" id="IPR004095">
    <property type="entry name" value="TGS"/>
</dbReference>
<keyword evidence="10" id="KW-1185">Reference proteome</keyword>
<reference evidence="9" key="2">
    <citation type="journal article" date="2021" name="Genome Biol. Evol.">
        <title>Developing a high-quality reference genome for a parasitic bivalve with doubly uniparental inheritance (Bivalvia: Unionida).</title>
        <authorList>
            <person name="Smith C.H."/>
        </authorList>
    </citation>
    <scope>NUCLEOTIDE SEQUENCE</scope>
    <source>
        <strain evidence="9">CHS0354</strain>
        <tissue evidence="9">Mantle</tissue>
    </source>
</reference>
<dbReference type="AlphaFoldDB" id="A0AAE0S2Y7"/>
<dbReference type="SUPFAM" id="SSF55186">
    <property type="entry name" value="ThrRS/AlaRS common domain"/>
    <property type="match status" value="1"/>
</dbReference>
<evidence type="ECO:0000259" key="8">
    <source>
        <dbReference type="Pfam" id="PF02824"/>
    </source>
</evidence>
<accession>A0AAE0S2Y7</accession>
<dbReference type="GO" id="GO:0000166">
    <property type="term" value="F:nucleotide binding"/>
    <property type="evidence" value="ECO:0007669"/>
    <property type="project" value="InterPro"/>
</dbReference>
<dbReference type="PANTHER" id="PTHR42753">
    <property type="entry name" value="MITOCHONDRIAL RIBOSOME PROTEIN L39/PROLYL-TRNA LIGASE FAMILY MEMBER"/>
    <property type="match status" value="1"/>
</dbReference>
<protein>
    <recommendedName>
        <fullName evidence="6">Large ribosomal subunit protein mL39</fullName>
    </recommendedName>
    <alternativeName>
        <fullName evidence="7">39S ribosomal protein L39, mitochondrial</fullName>
    </alternativeName>
</protein>
<keyword evidence="3" id="KW-0496">Mitochondrion</keyword>
<evidence type="ECO:0000313" key="9">
    <source>
        <dbReference type="EMBL" id="KAK3584108.1"/>
    </source>
</evidence>
<comment type="caution">
    <text evidence="9">The sequence shown here is derived from an EMBL/GenBank/DDBJ whole genome shotgun (WGS) entry which is preliminary data.</text>
</comment>
<evidence type="ECO:0000256" key="3">
    <source>
        <dbReference type="ARBA" id="ARBA00023128"/>
    </source>
</evidence>
<evidence type="ECO:0000256" key="6">
    <source>
        <dbReference type="ARBA" id="ARBA00071662"/>
    </source>
</evidence>
<reference evidence="9" key="1">
    <citation type="journal article" date="2021" name="Genome Biol. Evol.">
        <title>A High-Quality Reference Genome for a Parasitic Bivalve with Doubly Uniparental Inheritance (Bivalvia: Unionida).</title>
        <authorList>
            <person name="Smith C.H."/>
        </authorList>
    </citation>
    <scope>NUCLEOTIDE SEQUENCE</scope>
    <source>
        <strain evidence="9">CHS0354</strain>
    </source>
</reference>
<keyword evidence="4" id="KW-0687">Ribonucleoprotein</keyword>
<dbReference type="Pfam" id="PF02824">
    <property type="entry name" value="TGS"/>
    <property type="match status" value="1"/>
</dbReference>
<name>A0AAE0S2Y7_9BIVA</name>
<feature type="domain" description="TGS" evidence="8">
    <location>
        <begin position="89"/>
        <end position="130"/>
    </location>
</feature>
<evidence type="ECO:0000256" key="4">
    <source>
        <dbReference type="ARBA" id="ARBA00023274"/>
    </source>
</evidence>
<proteinExistence type="inferred from homology"/>
<dbReference type="InterPro" id="IPR012676">
    <property type="entry name" value="TGS-like"/>
</dbReference>
<dbReference type="EMBL" id="JAEAOA010001298">
    <property type="protein sequence ID" value="KAK3584108.1"/>
    <property type="molecule type" value="Genomic_DNA"/>
</dbReference>
<evidence type="ECO:0000256" key="7">
    <source>
        <dbReference type="ARBA" id="ARBA00075914"/>
    </source>
</evidence>
<dbReference type="SUPFAM" id="SSF81271">
    <property type="entry name" value="TGS-like"/>
    <property type="match status" value="1"/>
</dbReference>
<sequence length="352" mass="40301">MFVRSVHNCCRVCLKNSARSNAFSYFIKRLLNTKVARKLTNEEARHKRNEIFNEERARQLTFITRIEKIQVEHKGPPEDCTLIMNKGLSTPFNCAMHIGELLMNRSVLALVNGKPWDMHRPLVEDCELKFLHMKDENPILSNQAFWRSCSFILGYILETAFKNEHYVELCSFPVPNVTSGSFVYDADLKLPDWSPSAMELNCLSRVGQSLRYSDFKFERLDIDVSVALKMFEDNQFKSEQIPQIAVKSETGSTVTVYRMGDHIDISRGPLMGSTGMLSRFNVTAVHKIESPQYGPLSRVQGIAIPMSLSLHYWTYEFLMKRATKLNQAPIPTVFQAKSRSETVDNQGEEKAN</sequence>
<evidence type="ECO:0000256" key="5">
    <source>
        <dbReference type="ARBA" id="ARBA00061231"/>
    </source>
</evidence>
<dbReference type="GO" id="GO:0005840">
    <property type="term" value="C:ribosome"/>
    <property type="evidence" value="ECO:0007669"/>
    <property type="project" value="UniProtKB-KW"/>
</dbReference>
<dbReference type="InterPro" id="IPR050062">
    <property type="entry name" value="Pro-tRNA_synthetase"/>
</dbReference>
<evidence type="ECO:0000313" key="10">
    <source>
        <dbReference type="Proteomes" id="UP001195483"/>
    </source>
</evidence>
<keyword evidence="2" id="KW-0689">Ribosomal protein</keyword>
<dbReference type="GO" id="GO:1990904">
    <property type="term" value="C:ribonucleoprotein complex"/>
    <property type="evidence" value="ECO:0007669"/>
    <property type="project" value="UniProtKB-KW"/>
</dbReference>
<dbReference type="PANTHER" id="PTHR42753:SF9">
    <property type="entry name" value="LARGE RIBOSOMAL SUBUNIT PROTEIN ML39"/>
    <property type="match status" value="1"/>
</dbReference>
<dbReference type="InterPro" id="IPR012675">
    <property type="entry name" value="Beta-grasp_dom_sf"/>
</dbReference>
<dbReference type="FunFam" id="3.30.980.10:FF:000006">
    <property type="entry name" value="39S ribosomal protein L39, mitochondrial"/>
    <property type="match status" value="1"/>
</dbReference>
<dbReference type="InterPro" id="IPR018163">
    <property type="entry name" value="Thr/Ala-tRNA-synth_IIc_edit"/>
</dbReference>
<dbReference type="Gene3D" id="3.10.20.30">
    <property type="match status" value="1"/>
</dbReference>